<keyword evidence="8" id="KW-0963">Cytoplasm</keyword>
<dbReference type="SUPFAM" id="SSF54768">
    <property type="entry name" value="dsRNA-binding domain-like"/>
    <property type="match status" value="1"/>
</dbReference>
<dbReference type="PROSITE" id="PS50137">
    <property type="entry name" value="DS_RBD"/>
    <property type="match status" value="1"/>
</dbReference>
<comment type="function">
    <text evidence="8">Digests double-stranded RNA. Involved in the processing of primary rRNA transcript to yield the immediate precursors to the large and small rRNAs (23S and 16S). Processes some mRNAs, and tRNAs when they are encoded in the rRNA operon. Processes pre-crRNA and tracrRNA of type II CRISPR loci if present in the organism.</text>
</comment>
<comment type="similarity">
    <text evidence="2">Belongs to the ribonuclease III family.</text>
</comment>
<gene>
    <name evidence="8" type="primary">rnc</name>
    <name evidence="12" type="ORF">RHABOEDO_001538</name>
</gene>
<dbReference type="Gene3D" id="3.30.160.20">
    <property type="match status" value="1"/>
</dbReference>
<dbReference type="InterPro" id="IPR000999">
    <property type="entry name" value="RNase_III_dom"/>
</dbReference>
<dbReference type="NCBIfam" id="TIGR02191">
    <property type="entry name" value="RNaseIII"/>
    <property type="match status" value="1"/>
</dbReference>
<feature type="binding site" evidence="8">
    <location>
        <position position="57"/>
    </location>
    <ligand>
        <name>Mg(2+)</name>
        <dbReference type="ChEBI" id="CHEBI:18420"/>
    </ligand>
</feature>
<dbReference type="InterPro" id="IPR011907">
    <property type="entry name" value="RNase_III"/>
</dbReference>
<dbReference type="PANTHER" id="PTHR11207:SF0">
    <property type="entry name" value="RIBONUCLEASE 3"/>
    <property type="match status" value="1"/>
</dbReference>
<accession>A0ABX8V890</accession>
<feature type="active site" evidence="8">
    <location>
        <position position="61"/>
    </location>
</feature>
<dbReference type="SMART" id="SM00535">
    <property type="entry name" value="RIBOc"/>
    <property type="match status" value="1"/>
</dbReference>
<evidence type="ECO:0000256" key="3">
    <source>
        <dbReference type="ARBA" id="ARBA00022664"/>
    </source>
</evidence>
<dbReference type="PANTHER" id="PTHR11207">
    <property type="entry name" value="RIBONUCLEASE III"/>
    <property type="match status" value="1"/>
</dbReference>
<comment type="subcellular location">
    <subcellularLocation>
        <location evidence="8">Cytoplasm</location>
    </subcellularLocation>
</comment>
<dbReference type="PROSITE" id="PS00517">
    <property type="entry name" value="RNASE_3_1"/>
    <property type="match status" value="1"/>
</dbReference>
<evidence type="ECO:0000256" key="5">
    <source>
        <dbReference type="ARBA" id="ARBA00022759"/>
    </source>
</evidence>
<evidence type="ECO:0000256" key="6">
    <source>
        <dbReference type="ARBA" id="ARBA00022801"/>
    </source>
</evidence>
<name>A0ABX8V890_9BACT</name>
<keyword evidence="5 8" id="KW-0255">Endonuclease</keyword>
<protein>
    <recommendedName>
        <fullName evidence="8">Ribonuclease 3</fullName>
        <ecNumber evidence="8">3.1.26.3</ecNumber>
    </recommendedName>
    <alternativeName>
        <fullName evidence="8">Ribonuclease III</fullName>
        <shortName evidence="8">RNase III</shortName>
    </alternativeName>
</protein>
<comment type="cofactor">
    <cofactor evidence="8">
        <name>Mg(2+)</name>
        <dbReference type="ChEBI" id="CHEBI:18420"/>
    </cofactor>
</comment>
<feature type="domain" description="DRBM" evidence="10">
    <location>
        <begin position="170"/>
        <end position="239"/>
    </location>
</feature>
<keyword evidence="8" id="KW-0460">Magnesium</keyword>
<evidence type="ECO:0000259" key="11">
    <source>
        <dbReference type="PROSITE" id="PS50142"/>
    </source>
</evidence>
<keyword evidence="6 8" id="KW-0378">Hydrolase</keyword>
<dbReference type="CDD" id="cd10845">
    <property type="entry name" value="DSRM_RNAse_III_family"/>
    <property type="match status" value="1"/>
</dbReference>
<dbReference type="Gene3D" id="1.10.1520.10">
    <property type="entry name" value="Ribonuclease III domain"/>
    <property type="match status" value="1"/>
</dbReference>
<keyword evidence="13" id="KW-1185">Reference proteome</keyword>
<dbReference type="Pfam" id="PF00035">
    <property type="entry name" value="dsrm"/>
    <property type="match status" value="1"/>
</dbReference>
<feature type="compositionally biased region" description="Low complexity" evidence="9">
    <location>
        <begin position="226"/>
        <end position="236"/>
    </location>
</feature>
<evidence type="ECO:0000256" key="4">
    <source>
        <dbReference type="ARBA" id="ARBA00022722"/>
    </source>
</evidence>
<dbReference type="HAMAP" id="MF_00104">
    <property type="entry name" value="RNase_III"/>
    <property type="match status" value="1"/>
</dbReference>
<feature type="binding site" evidence="8">
    <location>
        <position position="133"/>
    </location>
    <ligand>
        <name>Mg(2+)</name>
        <dbReference type="ChEBI" id="CHEBI:18420"/>
    </ligand>
</feature>
<keyword evidence="7 8" id="KW-0694">RNA-binding</keyword>
<evidence type="ECO:0000256" key="8">
    <source>
        <dbReference type="HAMAP-Rule" id="MF_00104"/>
    </source>
</evidence>
<evidence type="ECO:0000256" key="2">
    <source>
        <dbReference type="ARBA" id="ARBA00010183"/>
    </source>
</evidence>
<keyword evidence="8" id="KW-0479">Metal-binding</keyword>
<keyword evidence="8" id="KW-0819">tRNA processing</keyword>
<dbReference type="EC" id="3.1.26.3" evidence="8"/>
<dbReference type="SUPFAM" id="SSF69065">
    <property type="entry name" value="RNase III domain-like"/>
    <property type="match status" value="1"/>
</dbReference>
<feature type="binding site" evidence="8">
    <location>
        <position position="130"/>
    </location>
    <ligand>
        <name>Mg(2+)</name>
        <dbReference type="ChEBI" id="CHEBI:18420"/>
    </ligand>
</feature>
<reference evidence="12 13" key="1">
    <citation type="journal article" date="2022" name="bioRxiv">
        <title>Ecology and evolution of chlamydial symbionts of arthropods.</title>
        <authorList>
            <person name="Halter T."/>
            <person name="Koestlbacher S."/>
            <person name="Collingro A."/>
            <person name="Sixt B.S."/>
            <person name="Toenshoff E.R."/>
            <person name="Hendrickx F."/>
            <person name="Kostanjsek R."/>
            <person name="Horn M."/>
        </authorList>
    </citation>
    <scope>NUCLEOTIDE SEQUENCE [LARGE SCALE GENOMIC DNA]</scope>
    <source>
        <strain evidence="12">W744xW776</strain>
    </source>
</reference>
<keyword evidence="8" id="KW-0698">rRNA processing</keyword>
<evidence type="ECO:0000256" key="9">
    <source>
        <dbReference type="SAM" id="MobiDB-lite"/>
    </source>
</evidence>
<keyword evidence="8" id="KW-0699">rRNA-binding</keyword>
<sequence>MTYKMNPFETLLEKISEIEERLSYQFKNKKILILAFVHRSFFNEYRAVVDQHNERLEFLGDSVLELIISDYVYEHLPTEPEGHLSNLRSSIVEASNCAQLLIKLNVAEFILLGKGERMNDGRGREKIVADLFEALIGAIYKDGGLEATRRFFLHHFEENIKEIIYKPLRNWKAELQDYAQKKHQKPPTYKVLKESGPDHSKIFQVIAYIEDQEIGEGTGPSKKQAEQAAAENALNKLENKYDD</sequence>
<dbReference type="InterPro" id="IPR014720">
    <property type="entry name" value="dsRBD_dom"/>
</dbReference>
<keyword evidence="3 8" id="KW-0507">mRNA processing</keyword>
<proteinExistence type="inferred from homology"/>
<dbReference type="GO" id="GO:0004525">
    <property type="term" value="F:ribonuclease III activity"/>
    <property type="evidence" value="ECO:0007669"/>
    <property type="project" value="UniProtKB-EC"/>
</dbReference>
<dbReference type="CDD" id="cd00593">
    <property type="entry name" value="RIBOc"/>
    <property type="match status" value="1"/>
</dbReference>
<dbReference type="Proteomes" id="UP000826014">
    <property type="component" value="Chromosome"/>
</dbReference>
<dbReference type="PROSITE" id="PS50142">
    <property type="entry name" value="RNASE_3_2"/>
    <property type="match status" value="1"/>
</dbReference>
<dbReference type="InterPro" id="IPR036389">
    <property type="entry name" value="RNase_III_sf"/>
</dbReference>
<feature type="active site" evidence="8">
    <location>
        <position position="133"/>
    </location>
</feature>
<comment type="subunit">
    <text evidence="8">Homodimer.</text>
</comment>
<feature type="domain" description="RNase III" evidence="11">
    <location>
        <begin position="15"/>
        <end position="144"/>
    </location>
</feature>
<dbReference type="SMART" id="SM00358">
    <property type="entry name" value="DSRM"/>
    <property type="match status" value="1"/>
</dbReference>
<evidence type="ECO:0000313" key="13">
    <source>
        <dbReference type="Proteomes" id="UP000826014"/>
    </source>
</evidence>
<dbReference type="Pfam" id="PF14622">
    <property type="entry name" value="Ribonucleas_3_3"/>
    <property type="match status" value="1"/>
</dbReference>
<feature type="region of interest" description="Disordered" evidence="9">
    <location>
        <begin position="216"/>
        <end position="243"/>
    </location>
</feature>
<evidence type="ECO:0000259" key="10">
    <source>
        <dbReference type="PROSITE" id="PS50137"/>
    </source>
</evidence>
<dbReference type="EMBL" id="CP075587">
    <property type="protein sequence ID" value="QYF49238.1"/>
    <property type="molecule type" value="Genomic_DNA"/>
</dbReference>
<comment type="catalytic activity">
    <reaction evidence="1 8">
        <text>Endonucleolytic cleavage to 5'-phosphomonoester.</text>
        <dbReference type="EC" id="3.1.26.3"/>
    </reaction>
</comment>
<evidence type="ECO:0000256" key="1">
    <source>
        <dbReference type="ARBA" id="ARBA00000109"/>
    </source>
</evidence>
<organism evidence="12 13">
    <name type="scientific">Candidatus Rhabdochlamydia oedothoracis</name>
    <dbReference type="NCBI Taxonomy" id="2720720"/>
    <lineage>
        <taxon>Bacteria</taxon>
        <taxon>Pseudomonadati</taxon>
        <taxon>Chlamydiota</taxon>
        <taxon>Chlamydiia</taxon>
        <taxon>Parachlamydiales</taxon>
        <taxon>Candidatus Rhabdochlamydiaceae</taxon>
        <taxon>Candidatus Rhabdochlamydia</taxon>
    </lineage>
</organism>
<evidence type="ECO:0000256" key="7">
    <source>
        <dbReference type="ARBA" id="ARBA00022884"/>
    </source>
</evidence>
<evidence type="ECO:0000313" key="12">
    <source>
        <dbReference type="EMBL" id="QYF49238.1"/>
    </source>
</evidence>
<keyword evidence="4 8" id="KW-0540">Nuclease</keyword>